<dbReference type="GO" id="GO:0006516">
    <property type="term" value="P:glycoprotein catabolic process"/>
    <property type="evidence" value="ECO:0007669"/>
    <property type="project" value="TreeGrafter"/>
</dbReference>
<dbReference type="SUPFAM" id="SSF49785">
    <property type="entry name" value="Galactose-binding domain-like"/>
    <property type="match status" value="1"/>
</dbReference>
<feature type="domain" description="Mannosidase Ig/CBM-like" evidence="24">
    <location>
        <begin position="653"/>
        <end position="759"/>
    </location>
</feature>
<dbReference type="Gene3D" id="2.60.40.10">
    <property type="entry name" value="Immunoglobulins"/>
    <property type="match status" value="2"/>
</dbReference>
<keyword evidence="15" id="KW-0458">Lysosome</keyword>
<accession>U5CTZ4</accession>
<evidence type="ECO:0000256" key="2">
    <source>
        <dbReference type="ARBA" id="ARBA00003150"/>
    </source>
</evidence>
<evidence type="ECO:0000256" key="18">
    <source>
        <dbReference type="ARBA" id="ARBA00038429"/>
    </source>
</evidence>
<evidence type="ECO:0000256" key="12">
    <source>
        <dbReference type="ARBA" id="ARBA00022801"/>
    </source>
</evidence>
<dbReference type="AlphaFoldDB" id="U5CTZ4"/>
<gene>
    <name evidence="26" type="ORF">O163_09840</name>
</gene>
<comment type="pathway">
    <text evidence="5">Glycan metabolism; N-glycan degradation.</text>
</comment>
<evidence type="ECO:0000259" key="23">
    <source>
        <dbReference type="Pfam" id="PF17753"/>
    </source>
</evidence>
<keyword evidence="16" id="KW-0326">Glycosidase</keyword>
<dbReference type="Pfam" id="PF17753">
    <property type="entry name" value="Ig_mannosidase"/>
    <property type="match status" value="1"/>
</dbReference>
<dbReference type="SUPFAM" id="SSF49303">
    <property type="entry name" value="beta-Galactosidase/glucuronidase domain"/>
    <property type="match status" value="2"/>
</dbReference>
<comment type="subcellular location">
    <subcellularLocation>
        <location evidence="3">Lysosome</location>
    </subcellularLocation>
    <subcellularLocation>
        <location evidence="4">Secreted</location>
    </subcellularLocation>
</comment>
<dbReference type="PANTHER" id="PTHR43730">
    <property type="entry name" value="BETA-MANNOSIDASE"/>
    <property type="match status" value="1"/>
</dbReference>
<dbReference type="InterPro" id="IPR017853">
    <property type="entry name" value="GH"/>
</dbReference>
<dbReference type="InterPro" id="IPR006103">
    <property type="entry name" value="Glyco_hydro_2_cat"/>
</dbReference>
<comment type="subunit">
    <text evidence="7">Homodimer.</text>
</comment>
<dbReference type="Gene3D" id="3.20.20.80">
    <property type="entry name" value="Glycosidases"/>
    <property type="match status" value="1"/>
</dbReference>
<feature type="domain" description="Glycoside hydrolase family 2 catalytic" evidence="22">
    <location>
        <begin position="348"/>
        <end position="473"/>
    </location>
</feature>
<evidence type="ECO:0000256" key="14">
    <source>
        <dbReference type="ARBA" id="ARBA00023180"/>
    </source>
</evidence>
<dbReference type="Gene3D" id="2.60.120.260">
    <property type="entry name" value="Galactose-binding domain-like"/>
    <property type="match status" value="1"/>
</dbReference>
<evidence type="ECO:0000256" key="11">
    <source>
        <dbReference type="ARBA" id="ARBA00022729"/>
    </source>
</evidence>
<evidence type="ECO:0000259" key="21">
    <source>
        <dbReference type="Pfam" id="PF00703"/>
    </source>
</evidence>
<evidence type="ECO:0000256" key="8">
    <source>
        <dbReference type="ARBA" id="ARBA00012754"/>
    </source>
</evidence>
<evidence type="ECO:0000256" key="17">
    <source>
        <dbReference type="ARBA" id="ARBA00032581"/>
    </source>
</evidence>
<dbReference type="GO" id="GO:0005576">
    <property type="term" value="C:extracellular region"/>
    <property type="evidence" value="ECO:0007669"/>
    <property type="project" value="UniProtKB-SubCell"/>
</dbReference>
<dbReference type="InterPro" id="IPR041625">
    <property type="entry name" value="Beta-mannosidase_Ig"/>
</dbReference>
<dbReference type="GO" id="GO:0005764">
    <property type="term" value="C:lysosome"/>
    <property type="evidence" value="ECO:0007669"/>
    <property type="project" value="UniProtKB-SubCell"/>
</dbReference>
<evidence type="ECO:0000256" key="20">
    <source>
        <dbReference type="ARBA" id="ARBA00041614"/>
    </source>
</evidence>
<evidence type="ECO:0000256" key="19">
    <source>
        <dbReference type="ARBA" id="ARBA00041069"/>
    </source>
</evidence>
<dbReference type="FunFam" id="2.60.120.260:FF:000060">
    <property type="entry name" value="Probable beta-mannosidase"/>
    <property type="match status" value="1"/>
</dbReference>
<evidence type="ECO:0000256" key="9">
    <source>
        <dbReference type="ARBA" id="ARBA00015707"/>
    </source>
</evidence>
<protein>
    <recommendedName>
        <fullName evidence="9">Beta-mannosidase</fullName>
        <ecNumber evidence="8">3.2.1.25</ecNumber>
    </recommendedName>
    <alternativeName>
        <fullName evidence="19">Beta-mannosidase B</fullName>
    </alternativeName>
    <alternativeName>
        <fullName evidence="17">Lysosomal beta A mannosidase</fullName>
    </alternativeName>
    <alternativeName>
        <fullName evidence="20">Mannanase B</fullName>
    </alternativeName>
</protein>
<comment type="catalytic activity">
    <reaction evidence="1">
        <text>Hydrolysis of terminal, non-reducing beta-D-mannose residues in beta-D-mannosides.</text>
        <dbReference type="EC" id="3.2.1.25"/>
    </reaction>
</comment>
<comment type="similarity">
    <text evidence="18">Belongs to the glycosyl hydrolase 2 family. Beta-mannosidase B subfamily.</text>
</comment>
<feature type="domain" description="Glycoside hydrolase family 2 immunoglobulin-like beta-sandwich" evidence="21">
    <location>
        <begin position="200"/>
        <end position="303"/>
    </location>
</feature>
<evidence type="ECO:0000256" key="13">
    <source>
        <dbReference type="ARBA" id="ARBA00023157"/>
    </source>
</evidence>
<dbReference type="InterPro" id="IPR054593">
    <property type="entry name" value="Beta-mannosidase-like_N2"/>
</dbReference>
<evidence type="ECO:0000256" key="5">
    <source>
        <dbReference type="ARBA" id="ARBA00004740"/>
    </source>
</evidence>
<keyword evidence="11" id="KW-0732">Signal</keyword>
<dbReference type="InterPro" id="IPR008979">
    <property type="entry name" value="Galactose-bd-like_sf"/>
</dbReference>
<evidence type="ECO:0000256" key="1">
    <source>
        <dbReference type="ARBA" id="ARBA00000829"/>
    </source>
</evidence>
<evidence type="ECO:0000256" key="3">
    <source>
        <dbReference type="ARBA" id="ARBA00004371"/>
    </source>
</evidence>
<reference evidence="26 27" key="1">
    <citation type="journal article" date="2013" name="Genome Announc.">
        <title>Draft Genome Sequence of an Anaerobic and Extremophilic Bacterium, Caldanaerobacter yonseiensis, Isolated from a Geothermal Hot Stream.</title>
        <authorList>
            <person name="Lee S.J."/>
            <person name="Lee Y.J."/>
            <person name="Park G.S."/>
            <person name="Kim B.C."/>
            <person name="Lee S.J."/>
            <person name="Shin J.H."/>
            <person name="Lee D.W."/>
        </authorList>
    </citation>
    <scope>NUCLEOTIDE SEQUENCE [LARGE SCALE GENOMIC DNA]</scope>
    <source>
        <strain evidence="26 27">KB-1</strain>
    </source>
</reference>
<dbReference type="InterPro" id="IPR041447">
    <property type="entry name" value="Mannosidase_ig"/>
</dbReference>
<keyword evidence="10" id="KW-0964">Secreted</keyword>
<comment type="function">
    <text evidence="2">Exoglycosidase that cleaves the single beta-linked mannose residue from the non-reducing end of all N-linked glycoprotein oligosaccharides.</text>
</comment>
<keyword evidence="14" id="KW-0325">Glycoprotein</keyword>
<organism evidence="26 27">
    <name type="scientific">Caldanaerobacter subterraneus subsp. yonseiensis KB-1</name>
    <dbReference type="NCBI Taxonomy" id="1388761"/>
    <lineage>
        <taxon>Bacteria</taxon>
        <taxon>Bacillati</taxon>
        <taxon>Bacillota</taxon>
        <taxon>Clostridia</taxon>
        <taxon>Thermoanaerobacterales</taxon>
        <taxon>Thermoanaerobacteraceae</taxon>
        <taxon>Caldanaerobacter</taxon>
    </lineage>
</organism>
<feature type="domain" description="Beta-mannosidase Ig-fold" evidence="23">
    <location>
        <begin position="762"/>
        <end position="816"/>
    </location>
</feature>
<dbReference type="PANTHER" id="PTHR43730:SF1">
    <property type="entry name" value="BETA-MANNOSIDASE"/>
    <property type="match status" value="1"/>
</dbReference>
<proteinExistence type="inferred from homology"/>
<dbReference type="Pfam" id="PF00703">
    <property type="entry name" value="Glyco_hydro_2"/>
    <property type="match status" value="1"/>
</dbReference>
<dbReference type="InterPro" id="IPR050887">
    <property type="entry name" value="Beta-mannosidase_GH2"/>
</dbReference>
<dbReference type="Pfam" id="PF17786">
    <property type="entry name" value="Mannosidase_ig"/>
    <property type="match status" value="1"/>
</dbReference>
<evidence type="ECO:0000256" key="15">
    <source>
        <dbReference type="ARBA" id="ARBA00023228"/>
    </source>
</evidence>
<name>U5CTZ4_CALSX</name>
<comment type="caution">
    <text evidence="26">The sequence shown here is derived from an EMBL/GenBank/DDBJ whole genome shotgun (WGS) entry which is preliminary data.</text>
</comment>
<evidence type="ECO:0000259" key="24">
    <source>
        <dbReference type="Pfam" id="PF17786"/>
    </source>
</evidence>
<dbReference type="GO" id="GO:0004567">
    <property type="term" value="F:beta-mannosidase activity"/>
    <property type="evidence" value="ECO:0007669"/>
    <property type="project" value="UniProtKB-EC"/>
</dbReference>
<dbReference type="InterPro" id="IPR036156">
    <property type="entry name" value="Beta-gal/glucu_dom_sf"/>
</dbReference>
<evidence type="ECO:0000259" key="25">
    <source>
        <dbReference type="Pfam" id="PF22666"/>
    </source>
</evidence>
<dbReference type="GO" id="GO:0005975">
    <property type="term" value="P:carbohydrate metabolic process"/>
    <property type="evidence" value="ECO:0007669"/>
    <property type="project" value="InterPro"/>
</dbReference>
<sequence>MCKNVKKVIFMEKRISLNGKWHFKEIGTDVWYEGQVPGCVQLDLIKLGKLQDPYYRMNEIEFHKLEDKEWVYKKEFTLSTEHLNEYDAVKLVFEGVDTFADVYLNGVYLGKTQNMFIPYEFDIKGVIREGINILEVYFKSITKTVKLMEKVSPVKLEWSGDSGRPYVRKAQYSFGWDWGPRIVQVGLWRGVYIRLVKHAEIKNPYFYTEKIEDDKAYVVISADIERYVRGDFEAEVELIEKDISIIKTRTKVEKDRIDLRIKVDNPKLWYPNGLGDQHLYEIKIRLFSGAEILDEKSFRSGIRTIRLIREKDEEGESFIFEINGVRVFAKGANWIPADNLLPRLSRKDYYEYIRLAKEANMNMLRIWGGGIYEDEAFYEACDEMGIMVWQDFMYACAEYPDQFEWFQKLAEEEAEKVILSLRNHPSIVLWCGNNENNWGFHSWWNKGDPKYLGNYIYKEILPKVCAKLDPSRPYWVSSPYGGEDPNSEAEGDRHQWNVWSGWVDYEEYRKDRGRFISEFGFQAMPDWRTVLSYTAPEERKILSPVMISHNKMVEGMERLVRFMVGRLGFPKDLKSFVYLTQFNQAEAIKTGVEHWRLRKFKTAGALYWQFDDCWPVASWSAVDYYKRKKALYYYSKRFYAEILPYVEEEVNGVTVYGISDLPYEKEVEVVVKVFKLNGEELAEKKLKARLIANDVTKIAHYSFEDLNIGYRVKEMPIAIPGCTLPVEKNGELLNSVVYVEIITDDTVYENYKVFGKFRDLDLAKPKIDYEVRENKIILRTDVPAFGVFIETEDDMELSDNCLNMMPDKKYEVSYSGKLKEIKIFDITQLIANI</sequence>
<evidence type="ECO:0000256" key="7">
    <source>
        <dbReference type="ARBA" id="ARBA00011738"/>
    </source>
</evidence>
<keyword evidence="13" id="KW-1015">Disulfide bond</keyword>
<evidence type="ECO:0000256" key="6">
    <source>
        <dbReference type="ARBA" id="ARBA00011245"/>
    </source>
</evidence>
<comment type="subunit">
    <text evidence="6">Monomer.</text>
</comment>
<evidence type="ECO:0000256" key="4">
    <source>
        <dbReference type="ARBA" id="ARBA00004613"/>
    </source>
</evidence>
<evidence type="ECO:0000256" key="16">
    <source>
        <dbReference type="ARBA" id="ARBA00023295"/>
    </source>
</evidence>
<keyword evidence="12 26" id="KW-0378">Hydrolase</keyword>
<dbReference type="InterPro" id="IPR006102">
    <property type="entry name" value="Ig-like_GH2"/>
</dbReference>
<feature type="domain" description="Beta-mannosidase-like galactose-binding" evidence="25">
    <location>
        <begin position="21"/>
        <end position="189"/>
    </location>
</feature>
<dbReference type="Proteomes" id="UP000016856">
    <property type="component" value="Unassembled WGS sequence"/>
</dbReference>
<dbReference type="InterPro" id="IPR013783">
    <property type="entry name" value="Ig-like_fold"/>
</dbReference>
<dbReference type="SUPFAM" id="SSF51445">
    <property type="entry name" value="(Trans)glycosidases"/>
    <property type="match status" value="1"/>
</dbReference>
<dbReference type="Pfam" id="PF02836">
    <property type="entry name" value="Glyco_hydro_2_C"/>
    <property type="match status" value="1"/>
</dbReference>
<dbReference type="PATRIC" id="fig|1388761.3.peg.1984"/>
<evidence type="ECO:0000256" key="10">
    <source>
        <dbReference type="ARBA" id="ARBA00022525"/>
    </source>
</evidence>
<dbReference type="EC" id="3.2.1.25" evidence="8"/>
<evidence type="ECO:0000313" key="27">
    <source>
        <dbReference type="Proteomes" id="UP000016856"/>
    </source>
</evidence>
<evidence type="ECO:0000313" key="26">
    <source>
        <dbReference type="EMBL" id="ERM91587.1"/>
    </source>
</evidence>
<evidence type="ECO:0000259" key="22">
    <source>
        <dbReference type="Pfam" id="PF02836"/>
    </source>
</evidence>
<dbReference type="FunFam" id="3.20.20.80:FF:000050">
    <property type="entry name" value="Beta-mannosidase B"/>
    <property type="match status" value="1"/>
</dbReference>
<dbReference type="Pfam" id="PF22666">
    <property type="entry name" value="Glyco_hydro_2_N2"/>
    <property type="match status" value="1"/>
</dbReference>
<dbReference type="EMBL" id="AXDC01000028">
    <property type="protein sequence ID" value="ERM91587.1"/>
    <property type="molecule type" value="Genomic_DNA"/>
</dbReference>